<dbReference type="OrthoDB" id="2971563at2"/>
<name>A0A417XYI8_9ACTN</name>
<evidence type="ECO:0000313" key="1">
    <source>
        <dbReference type="EMBL" id="RHW25425.1"/>
    </source>
</evidence>
<dbReference type="EMBL" id="QXGH01000024">
    <property type="protein sequence ID" value="RHW25425.1"/>
    <property type="molecule type" value="Genomic_DNA"/>
</dbReference>
<protein>
    <submittedName>
        <fullName evidence="1">Uncharacterized protein</fullName>
    </submittedName>
</protein>
<reference evidence="1 2" key="1">
    <citation type="submission" date="2018-09" db="EMBL/GenBank/DDBJ databases">
        <title>Genome sequencing of Nocardioides immobilis CCTCC AB 2017083 for comparison to Nocardioides silvaticus.</title>
        <authorList>
            <person name="Li C."/>
            <person name="Wang G."/>
        </authorList>
    </citation>
    <scope>NUCLEOTIDE SEQUENCE [LARGE SCALE GENOMIC DNA]</scope>
    <source>
        <strain evidence="1 2">CCTCC AB 2017083</strain>
    </source>
</reference>
<dbReference type="Proteomes" id="UP000283644">
    <property type="component" value="Unassembled WGS sequence"/>
</dbReference>
<evidence type="ECO:0000313" key="2">
    <source>
        <dbReference type="Proteomes" id="UP000283644"/>
    </source>
</evidence>
<dbReference type="RefSeq" id="WP_118926940.1">
    <property type="nucleotide sequence ID" value="NZ_QXGH01000024.1"/>
</dbReference>
<keyword evidence="2" id="KW-1185">Reference proteome</keyword>
<gene>
    <name evidence="1" type="ORF">D0Z08_19555</name>
</gene>
<dbReference type="Gene3D" id="1.10.287.1060">
    <property type="entry name" value="ESAT-6-like"/>
    <property type="match status" value="1"/>
</dbReference>
<organism evidence="1 2">
    <name type="scientific">Nocardioides immobilis</name>
    <dbReference type="NCBI Taxonomy" id="2049295"/>
    <lineage>
        <taxon>Bacteria</taxon>
        <taxon>Bacillati</taxon>
        <taxon>Actinomycetota</taxon>
        <taxon>Actinomycetes</taxon>
        <taxon>Propionibacteriales</taxon>
        <taxon>Nocardioidaceae</taxon>
        <taxon>Nocardioides</taxon>
    </lineage>
</organism>
<dbReference type="SUPFAM" id="SSF140453">
    <property type="entry name" value="EsxAB dimer-like"/>
    <property type="match status" value="1"/>
</dbReference>
<proteinExistence type="predicted"/>
<sequence length="90" mass="10093">MPDITQLRRALADYATVLEEKQAAVRDALSEVESAYAALRDVYGGDGAQQFRRTWDMASDAFRSYDEGVPVLLEQLRDKIDQLAAIDRAD</sequence>
<comment type="caution">
    <text evidence="1">The sequence shown here is derived from an EMBL/GenBank/DDBJ whole genome shotgun (WGS) entry which is preliminary data.</text>
</comment>
<dbReference type="InterPro" id="IPR036689">
    <property type="entry name" value="ESAT-6-like_sf"/>
</dbReference>
<accession>A0A417XYI8</accession>
<dbReference type="AlphaFoldDB" id="A0A417XYI8"/>